<dbReference type="PROSITE" id="PS51178">
    <property type="entry name" value="PASTA"/>
    <property type="match status" value="1"/>
</dbReference>
<evidence type="ECO:0000256" key="1">
    <source>
        <dbReference type="SAM" id="Phobius"/>
    </source>
</evidence>
<dbReference type="Gene3D" id="3.30.10.20">
    <property type="match status" value="3"/>
</dbReference>
<proteinExistence type="predicted"/>
<accession>A0AAT9GHW6</accession>
<keyword evidence="1" id="KW-1133">Transmembrane helix</keyword>
<dbReference type="CDD" id="cd06577">
    <property type="entry name" value="PASTA_pknB"/>
    <property type="match status" value="3"/>
</dbReference>
<evidence type="ECO:0000259" key="2">
    <source>
        <dbReference type="PROSITE" id="PS51178"/>
    </source>
</evidence>
<sequence length="279" mass="30126">MKEFIQKITAKPLWVNILAGLGIVLILIILFFSLLGWITNYGKVTTVPSVTGQEVTAAIQVLEQAGFEVEIQDSVYVDSLPKLAVVRQTPEADAAVKSGRTIYLTVNRQVSPQVEMPSLIGYSIKSAELYLQSLQLKMGTITYKPDIARNSVLEQLYNGVPIKAGDKVPLGATISFVLGSGLGGIEMDVPNLIGMTLGEARSYLSTLSINPGAIVGVGAIKDSATAFVVRQTPEYLSELLDQSGNRVPNKIRQGQVMDLYISSVAPIRDTGRIIPPDQH</sequence>
<dbReference type="EMBL" id="AP029612">
    <property type="protein sequence ID" value="BFG70085.1"/>
    <property type="molecule type" value="Genomic_DNA"/>
</dbReference>
<name>A0AAT9GHW6_9BACT</name>
<dbReference type="RefSeq" id="WP_353550376.1">
    <property type="nucleotide sequence ID" value="NZ_AP029612.1"/>
</dbReference>
<dbReference type="InterPro" id="IPR005543">
    <property type="entry name" value="PASTA_dom"/>
</dbReference>
<keyword evidence="1" id="KW-0472">Membrane</keyword>
<evidence type="ECO:0000313" key="3">
    <source>
        <dbReference type="EMBL" id="BFG70085.1"/>
    </source>
</evidence>
<feature type="domain" description="PASTA" evidence="2">
    <location>
        <begin position="43"/>
        <end position="108"/>
    </location>
</feature>
<keyword evidence="1" id="KW-0812">Transmembrane</keyword>
<organism evidence="3">
    <name type="scientific">Sediminibacterium sp. KACHI17</name>
    <dbReference type="NCBI Taxonomy" id="1751071"/>
    <lineage>
        <taxon>Bacteria</taxon>
        <taxon>Pseudomonadati</taxon>
        <taxon>Bacteroidota</taxon>
        <taxon>Chitinophagia</taxon>
        <taxon>Chitinophagales</taxon>
        <taxon>Chitinophagaceae</taxon>
        <taxon>Sediminibacterium</taxon>
    </lineage>
</organism>
<dbReference type="AlphaFoldDB" id="A0AAT9GHW6"/>
<feature type="transmembrane region" description="Helical" evidence="1">
    <location>
        <begin position="12"/>
        <end position="38"/>
    </location>
</feature>
<gene>
    <name evidence="3" type="ORF">KACHI17_09660</name>
</gene>
<protein>
    <recommendedName>
        <fullName evidence="2">PASTA domain-containing protein</fullName>
    </recommendedName>
</protein>
<dbReference type="SMART" id="SM00740">
    <property type="entry name" value="PASTA"/>
    <property type="match status" value="3"/>
</dbReference>
<reference evidence="3" key="1">
    <citation type="submission" date="2024-02" db="EMBL/GenBank/DDBJ databases">
        <title>Sediminibacterium planktonica sp. nov. and Sediminibacterium longus sp. nov., isolated from surface lake and river water.</title>
        <authorList>
            <person name="Watanabe K."/>
            <person name="Takemine S."/>
            <person name="Ishii Y."/>
            <person name="Ogata Y."/>
            <person name="Shindo C."/>
            <person name="Suda W."/>
        </authorList>
    </citation>
    <scope>NUCLEOTIDE SEQUENCE</scope>
    <source>
        <strain evidence="3">KACHI17</strain>
    </source>
</reference>
<dbReference type="Pfam" id="PF03793">
    <property type="entry name" value="PASTA"/>
    <property type="match status" value="2"/>
</dbReference>